<keyword evidence="1" id="KW-0548">Nucleotidyltransferase</keyword>
<gene>
    <name evidence="1" type="primary">legF_2</name>
    <name evidence="1" type="ORF">SDC9_86434</name>
</gene>
<dbReference type="SUPFAM" id="SSF53448">
    <property type="entry name" value="Nucleotide-diphospho-sugar transferases"/>
    <property type="match status" value="1"/>
</dbReference>
<dbReference type="GO" id="GO:0008781">
    <property type="term" value="F:N-acylneuraminate cytidylyltransferase activity"/>
    <property type="evidence" value="ECO:0007669"/>
    <property type="project" value="TreeGrafter"/>
</dbReference>
<dbReference type="Pfam" id="PF02348">
    <property type="entry name" value="CTP_transf_3"/>
    <property type="match status" value="1"/>
</dbReference>
<dbReference type="Gene3D" id="3.90.550.10">
    <property type="entry name" value="Spore Coat Polysaccharide Biosynthesis Protein SpsA, Chain A"/>
    <property type="match status" value="1"/>
</dbReference>
<comment type="caution">
    <text evidence="1">The sequence shown here is derived from an EMBL/GenBank/DDBJ whole genome shotgun (WGS) entry which is preliminary data.</text>
</comment>
<sequence length="260" mass="29066">MRLLFTICGRAGSKGLKNKNLKVFMGAPLVYYTLAAIIEYKKTLSSMDIVDVALNTDSENLVELVCMQKELSVFPIRRAENLAGDSVPKVEVIQDCLVRSVAHFQCTYDVVVDLDITSPLRTANDIRKAVEMKIKRIDTDAIYSVTSSRRNPYFNMVQEQNGFSSVAIPSAFTARQQAPAIYDMNGSIYAYSPHSLMSKNSIGFFNSNCYFITMKDTAVLDIDSEEDFELLQIIAKYIFDAYPAFDMVRSISCQLAATIG</sequence>
<dbReference type="InterPro" id="IPR029044">
    <property type="entry name" value="Nucleotide-diphossugar_trans"/>
</dbReference>
<dbReference type="PANTHER" id="PTHR21485">
    <property type="entry name" value="HAD SUPERFAMILY MEMBERS CMAS AND KDSC"/>
    <property type="match status" value="1"/>
</dbReference>
<name>A0A644ZG80_9ZZZZ</name>
<protein>
    <submittedName>
        <fullName evidence="1">CMP-N,N'-diacetyllegionaminic acid synthase</fullName>
        <ecNumber evidence="1">2.7.7.82</ecNumber>
    </submittedName>
</protein>
<accession>A0A644ZG80</accession>
<evidence type="ECO:0000313" key="1">
    <source>
        <dbReference type="EMBL" id="MPM39799.1"/>
    </source>
</evidence>
<proteinExistence type="predicted"/>
<dbReference type="EMBL" id="VSSQ01008772">
    <property type="protein sequence ID" value="MPM39799.1"/>
    <property type="molecule type" value="Genomic_DNA"/>
</dbReference>
<dbReference type="PANTHER" id="PTHR21485:SF6">
    <property type="entry name" value="N-ACYLNEURAMINATE CYTIDYLYLTRANSFERASE-RELATED"/>
    <property type="match status" value="1"/>
</dbReference>
<dbReference type="InterPro" id="IPR003329">
    <property type="entry name" value="Cytidylyl_trans"/>
</dbReference>
<keyword evidence="1" id="KW-0808">Transferase</keyword>
<dbReference type="InterPro" id="IPR050793">
    <property type="entry name" value="CMP-NeuNAc_synthase"/>
</dbReference>
<dbReference type="CDD" id="cd02513">
    <property type="entry name" value="CMP-NeuAc_Synthase"/>
    <property type="match status" value="1"/>
</dbReference>
<dbReference type="AlphaFoldDB" id="A0A644ZG80"/>
<reference evidence="1" key="1">
    <citation type="submission" date="2019-08" db="EMBL/GenBank/DDBJ databases">
        <authorList>
            <person name="Kucharzyk K."/>
            <person name="Murdoch R.W."/>
            <person name="Higgins S."/>
            <person name="Loffler F."/>
        </authorList>
    </citation>
    <scope>NUCLEOTIDE SEQUENCE</scope>
</reference>
<organism evidence="1">
    <name type="scientific">bioreactor metagenome</name>
    <dbReference type="NCBI Taxonomy" id="1076179"/>
    <lineage>
        <taxon>unclassified sequences</taxon>
        <taxon>metagenomes</taxon>
        <taxon>ecological metagenomes</taxon>
    </lineage>
</organism>
<dbReference type="EC" id="2.7.7.82" evidence="1"/>